<feature type="domain" description="Pyridoxamine 5'-phosphate oxidase N-terminal" evidence="2">
    <location>
        <begin position="15"/>
        <end position="137"/>
    </location>
</feature>
<dbReference type="InterPro" id="IPR052019">
    <property type="entry name" value="F420H2_bilvrd_red/Heme_oxyg"/>
</dbReference>
<proteinExistence type="predicted"/>
<reference evidence="3" key="2">
    <citation type="journal article" date="2021" name="Microbiome">
        <title>Successional dynamics and alternative stable states in a saline activated sludge microbial community over 9 years.</title>
        <authorList>
            <person name="Wang Y."/>
            <person name="Ye J."/>
            <person name="Ju F."/>
            <person name="Liu L."/>
            <person name="Boyd J.A."/>
            <person name="Deng Y."/>
            <person name="Parks D.H."/>
            <person name="Jiang X."/>
            <person name="Yin X."/>
            <person name="Woodcroft B.J."/>
            <person name="Tyson G.W."/>
            <person name="Hugenholtz P."/>
            <person name="Polz M.F."/>
            <person name="Zhang T."/>
        </authorList>
    </citation>
    <scope>NUCLEOTIDE SEQUENCE</scope>
    <source>
        <strain evidence="3">HKST-UBA01</strain>
    </source>
</reference>
<dbReference type="PANTHER" id="PTHR35176">
    <property type="entry name" value="HEME OXYGENASE HI_0854-RELATED"/>
    <property type="match status" value="1"/>
</dbReference>
<gene>
    <name evidence="3" type="ORF">KC729_18750</name>
</gene>
<organism evidence="3 4">
    <name type="scientific">Eiseniibacteriota bacterium</name>
    <dbReference type="NCBI Taxonomy" id="2212470"/>
    <lineage>
        <taxon>Bacteria</taxon>
        <taxon>Candidatus Eiseniibacteriota</taxon>
    </lineage>
</organism>
<evidence type="ECO:0000313" key="4">
    <source>
        <dbReference type="Proteomes" id="UP000697710"/>
    </source>
</evidence>
<dbReference type="InterPro" id="IPR012349">
    <property type="entry name" value="Split_barrel_FMN-bd"/>
</dbReference>
<dbReference type="EMBL" id="JAGQHR010000818">
    <property type="protein sequence ID" value="MCA9729729.1"/>
    <property type="molecule type" value="Genomic_DNA"/>
</dbReference>
<evidence type="ECO:0000259" key="2">
    <source>
        <dbReference type="Pfam" id="PF01243"/>
    </source>
</evidence>
<dbReference type="Gene3D" id="2.30.110.10">
    <property type="entry name" value="Electron Transport, Fmn-binding Protein, Chain A"/>
    <property type="match status" value="1"/>
</dbReference>
<evidence type="ECO:0000313" key="3">
    <source>
        <dbReference type="EMBL" id="MCA9729729.1"/>
    </source>
</evidence>
<sequence>MTPEGDEPLAANRREQILAFMRERPYAVQASNGLEGSPQAAVVGVVVSDRFEVFFDTVGSSRKAQNLRRRPMAAFVFASTESDATRTVQLEGAADEPTGADRARLIGLYLDRFPDGLERQSWPGLTYFRITPHWIRYSDFSVDPPEIIEWDADEMRPTP</sequence>
<name>A0A956M278_UNCEI</name>
<dbReference type="AlphaFoldDB" id="A0A956M278"/>
<dbReference type="GO" id="GO:0005829">
    <property type="term" value="C:cytosol"/>
    <property type="evidence" value="ECO:0007669"/>
    <property type="project" value="TreeGrafter"/>
</dbReference>
<keyword evidence="1" id="KW-0560">Oxidoreductase</keyword>
<comment type="caution">
    <text evidence="3">The sequence shown here is derived from an EMBL/GenBank/DDBJ whole genome shotgun (WGS) entry which is preliminary data.</text>
</comment>
<dbReference type="SUPFAM" id="SSF50475">
    <property type="entry name" value="FMN-binding split barrel"/>
    <property type="match status" value="1"/>
</dbReference>
<dbReference type="GO" id="GO:0070967">
    <property type="term" value="F:coenzyme F420 binding"/>
    <property type="evidence" value="ECO:0007669"/>
    <property type="project" value="TreeGrafter"/>
</dbReference>
<dbReference type="InterPro" id="IPR011576">
    <property type="entry name" value="Pyridox_Oxase_N"/>
</dbReference>
<dbReference type="Proteomes" id="UP000697710">
    <property type="component" value="Unassembled WGS sequence"/>
</dbReference>
<dbReference type="Pfam" id="PF01243">
    <property type="entry name" value="PNPOx_N"/>
    <property type="match status" value="1"/>
</dbReference>
<protein>
    <submittedName>
        <fullName evidence="3">Pyridoxamine 5'-phosphate oxidase family protein</fullName>
    </submittedName>
</protein>
<evidence type="ECO:0000256" key="1">
    <source>
        <dbReference type="ARBA" id="ARBA00023002"/>
    </source>
</evidence>
<dbReference type="PANTHER" id="PTHR35176:SF6">
    <property type="entry name" value="HEME OXYGENASE HI_0854-RELATED"/>
    <property type="match status" value="1"/>
</dbReference>
<reference evidence="3" key="1">
    <citation type="submission" date="2020-04" db="EMBL/GenBank/DDBJ databases">
        <authorList>
            <person name="Zhang T."/>
        </authorList>
    </citation>
    <scope>NUCLEOTIDE SEQUENCE</scope>
    <source>
        <strain evidence="3">HKST-UBA01</strain>
    </source>
</reference>
<accession>A0A956M278</accession>
<dbReference type="GO" id="GO:0016627">
    <property type="term" value="F:oxidoreductase activity, acting on the CH-CH group of donors"/>
    <property type="evidence" value="ECO:0007669"/>
    <property type="project" value="TreeGrafter"/>
</dbReference>